<dbReference type="PANTHER" id="PTHR43537">
    <property type="entry name" value="TRANSCRIPTIONAL REGULATOR, GNTR FAMILY"/>
    <property type="match status" value="1"/>
</dbReference>
<feature type="domain" description="HTH gntR-type" evidence="4">
    <location>
        <begin position="9"/>
        <end position="77"/>
    </location>
</feature>
<accession>A0A6I2MAB2</accession>
<protein>
    <submittedName>
        <fullName evidence="5">GntR family transcriptional regulator</fullName>
    </submittedName>
</protein>
<dbReference type="RefSeq" id="WP_070877456.1">
    <property type="nucleotide sequence ID" value="NZ_CAJGAA010000001.1"/>
</dbReference>
<dbReference type="GO" id="GO:0003700">
    <property type="term" value="F:DNA-binding transcription factor activity"/>
    <property type="evidence" value="ECO:0007669"/>
    <property type="project" value="InterPro"/>
</dbReference>
<dbReference type="Gene3D" id="1.10.10.10">
    <property type="entry name" value="Winged helix-like DNA-binding domain superfamily/Winged helix DNA-binding domain"/>
    <property type="match status" value="1"/>
</dbReference>
<dbReference type="SUPFAM" id="SSF46785">
    <property type="entry name" value="Winged helix' DNA-binding domain"/>
    <property type="match status" value="1"/>
</dbReference>
<organism evidence="5 6">
    <name type="scientific">Metabacillus idriensis</name>
    <dbReference type="NCBI Taxonomy" id="324768"/>
    <lineage>
        <taxon>Bacteria</taxon>
        <taxon>Bacillati</taxon>
        <taxon>Bacillota</taxon>
        <taxon>Bacilli</taxon>
        <taxon>Bacillales</taxon>
        <taxon>Bacillaceae</taxon>
        <taxon>Metabacillus</taxon>
    </lineage>
</organism>
<dbReference type="Proteomes" id="UP000441585">
    <property type="component" value="Unassembled WGS sequence"/>
</dbReference>
<evidence type="ECO:0000313" key="6">
    <source>
        <dbReference type="Proteomes" id="UP000441585"/>
    </source>
</evidence>
<comment type="caution">
    <text evidence="5">The sequence shown here is derived from an EMBL/GenBank/DDBJ whole genome shotgun (WGS) entry which is preliminary data.</text>
</comment>
<evidence type="ECO:0000259" key="4">
    <source>
        <dbReference type="PROSITE" id="PS50949"/>
    </source>
</evidence>
<sequence>MLIEKISTKKVSDTISEQIEKMILDGSIPAGEKLPSVRELCEMFGAGRSAVRDAITVLKGKGLVIVKQGEGTYVSKFDSRKIFSHAVMLPNANDITELFQVRKIVETGMAEMAACNRSENDLKRMKIILSTQTDAPWEDDYQFHLSIAKATGNALLIQFVQVISTTIKHAMIDFHQFIKRDTEAIEIIAEHHERIFESISSGTPNQSNEYMLQHLTFVESILHKSLQQNN</sequence>
<keyword evidence="6" id="KW-1185">Reference proteome</keyword>
<dbReference type="InterPro" id="IPR000524">
    <property type="entry name" value="Tscrpt_reg_HTH_GntR"/>
</dbReference>
<dbReference type="SUPFAM" id="SSF48008">
    <property type="entry name" value="GntR ligand-binding domain-like"/>
    <property type="match status" value="1"/>
</dbReference>
<evidence type="ECO:0000256" key="1">
    <source>
        <dbReference type="ARBA" id="ARBA00023015"/>
    </source>
</evidence>
<dbReference type="InterPro" id="IPR036390">
    <property type="entry name" value="WH_DNA-bd_sf"/>
</dbReference>
<reference evidence="5 6" key="1">
    <citation type="submission" date="2019-11" db="EMBL/GenBank/DDBJ databases">
        <title>Bacillus idriensis genome.</title>
        <authorList>
            <person name="Konopka E.N."/>
            <person name="Newman J.D."/>
        </authorList>
    </citation>
    <scope>NUCLEOTIDE SEQUENCE [LARGE SCALE GENOMIC DNA]</scope>
    <source>
        <strain evidence="5 6">DSM 19097</strain>
    </source>
</reference>
<dbReference type="AlphaFoldDB" id="A0A6I2MAB2"/>
<dbReference type="GO" id="GO:0003677">
    <property type="term" value="F:DNA binding"/>
    <property type="evidence" value="ECO:0007669"/>
    <property type="project" value="UniProtKB-KW"/>
</dbReference>
<evidence type="ECO:0000256" key="3">
    <source>
        <dbReference type="ARBA" id="ARBA00023163"/>
    </source>
</evidence>
<dbReference type="PANTHER" id="PTHR43537:SF5">
    <property type="entry name" value="UXU OPERON TRANSCRIPTIONAL REGULATOR"/>
    <property type="match status" value="1"/>
</dbReference>
<dbReference type="PROSITE" id="PS50949">
    <property type="entry name" value="HTH_GNTR"/>
    <property type="match status" value="1"/>
</dbReference>
<dbReference type="InterPro" id="IPR036388">
    <property type="entry name" value="WH-like_DNA-bd_sf"/>
</dbReference>
<evidence type="ECO:0000313" key="5">
    <source>
        <dbReference type="EMBL" id="MRX53906.1"/>
    </source>
</evidence>
<keyword evidence="3" id="KW-0804">Transcription</keyword>
<dbReference type="Pfam" id="PF00392">
    <property type="entry name" value="GntR"/>
    <property type="match status" value="1"/>
</dbReference>
<name>A0A6I2MAB2_9BACI</name>
<dbReference type="SMART" id="SM00345">
    <property type="entry name" value="HTH_GNTR"/>
    <property type="match status" value="1"/>
</dbReference>
<keyword evidence="2" id="KW-0238">DNA-binding</keyword>
<dbReference type="SMART" id="SM00895">
    <property type="entry name" value="FCD"/>
    <property type="match status" value="1"/>
</dbReference>
<evidence type="ECO:0000256" key="2">
    <source>
        <dbReference type="ARBA" id="ARBA00023125"/>
    </source>
</evidence>
<proteinExistence type="predicted"/>
<dbReference type="PRINTS" id="PR00035">
    <property type="entry name" value="HTHGNTR"/>
</dbReference>
<dbReference type="Gene3D" id="1.20.120.530">
    <property type="entry name" value="GntR ligand-binding domain-like"/>
    <property type="match status" value="1"/>
</dbReference>
<gene>
    <name evidence="5" type="ORF">GJU41_07960</name>
</gene>
<dbReference type="EMBL" id="WKKF01000001">
    <property type="protein sequence ID" value="MRX53906.1"/>
    <property type="molecule type" value="Genomic_DNA"/>
</dbReference>
<dbReference type="InterPro" id="IPR011711">
    <property type="entry name" value="GntR_C"/>
</dbReference>
<dbReference type="Pfam" id="PF07729">
    <property type="entry name" value="FCD"/>
    <property type="match status" value="1"/>
</dbReference>
<keyword evidence="1" id="KW-0805">Transcription regulation</keyword>
<dbReference type="InterPro" id="IPR008920">
    <property type="entry name" value="TF_FadR/GntR_C"/>
</dbReference>
<dbReference type="CDD" id="cd07377">
    <property type="entry name" value="WHTH_GntR"/>
    <property type="match status" value="1"/>
</dbReference>